<evidence type="ECO:0000256" key="2">
    <source>
        <dbReference type="ARBA" id="ARBA00022692"/>
    </source>
</evidence>
<evidence type="ECO:0000256" key="5">
    <source>
        <dbReference type="SAM" id="Phobius"/>
    </source>
</evidence>
<proteinExistence type="predicted"/>
<feature type="transmembrane region" description="Helical" evidence="5">
    <location>
        <begin position="43"/>
        <end position="62"/>
    </location>
</feature>
<evidence type="ECO:0008006" key="8">
    <source>
        <dbReference type="Google" id="ProtNLM"/>
    </source>
</evidence>
<dbReference type="EMBL" id="JBFXLU010000181">
    <property type="protein sequence ID" value="KAL2836315.1"/>
    <property type="molecule type" value="Genomic_DNA"/>
</dbReference>
<dbReference type="InterPro" id="IPR050475">
    <property type="entry name" value="Prenyltransferase_related"/>
</dbReference>
<dbReference type="PANTHER" id="PTHR42723">
    <property type="entry name" value="CHLOROPHYLL SYNTHASE"/>
    <property type="match status" value="1"/>
</dbReference>
<comment type="caution">
    <text evidence="6">The sequence shown here is derived from an EMBL/GenBank/DDBJ whole genome shotgun (WGS) entry which is preliminary data.</text>
</comment>
<dbReference type="InterPro" id="IPR044878">
    <property type="entry name" value="UbiA_sf"/>
</dbReference>
<organism evidence="6 7">
    <name type="scientific">Aspergillus pseudoustus</name>
    <dbReference type="NCBI Taxonomy" id="1810923"/>
    <lineage>
        <taxon>Eukaryota</taxon>
        <taxon>Fungi</taxon>
        <taxon>Dikarya</taxon>
        <taxon>Ascomycota</taxon>
        <taxon>Pezizomycotina</taxon>
        <taxon>Eurotiomycetes</taxon>
        <taxon>Eurotiomycetidae</taxon>
        <taxon>Eurotiales</taxon>
        <taxon>Aspergillaceae</taxon>
        <taxon>Aspergillus</taxon>
        <taxon>Aspergillus subgen. Nidulantes</taxon>
    </lineage>
</organism>
<keyword evidence="7" id="KW-1185">Reference proteome</keyword>
<keyword evidence="2 5" id="KW-0812">Transmembrane</keyword>
<dbReference type="Pfam" id="PF01040">
    <property type="entry name" value="UbiA"/>
    <property type="match status" value="1"/>
</dbReference>
<accession>A0ABR4J8K0</accession>
<reference evidence="6 7" key="1">
    <citation type="submission" date="2024-07" db="EMBL/GenBank/DDBJ databases">
        <title>Section-level genome sequencing and comparative genomics of Aspergillus sections Usti and Cavernicolus.</title>
        <authorList>
            <consortium name="Lawrence Berkeley National Laboratory"/>
            <person name="Nybo J.L."/>
            <person name="Vesth T.C."/>
            <person name="Theobald S."/>
            <person name="Frisvad J.C."/>
            <person name="Larsen T.O."/>
            <person name="Kjaerboelling I."/>
            <person name="Rothschild-Mancinelli K."/>
            <person name="Lyhne E.K."/>
            <person name="Kogle M.E."/>
            <person name="Barry K."/>
            <person name="Clum A."/>
            <person name="Na H."/>
            <person name="Ledsgaard L."/>
            <person name="Lin J."/>
            <person name="Lipzen A."/>
            <person name="Kuo A."/>
            <person name="Riley R."/>
            <person name="Mondo S."/>
            <person name="Labutti K."/>
            <person name="Haridas S."/>
            <person name="Pangalinan J."/>
            <person name="Salamov A.A."/>
            <person name="Simmons B.A."/>
            <person name="Magnuson J.K."/>
            <person name="Chen J."/>
            <person name="Drula E."/>
            <person name="Henrissat B."/>
            <person name="Wiebenga A."/>
            <person name="Lubbers R.J."/>
            <person name="Gomes A.C."/>
            <person name="Makela M.R."/>
            <person name="Stajich J."/>
            <person name="Grigoriev I.V."/>
            <person name="Mortensen U.H."/>
            <person name="De Vries R.P."/>
            <person name="Baker S.E."/>
            <person name="Andersen M.R."/>
        </authorList>
    </citation>
    <scope>NUCLEOTIDE SEQUENCE [LARGE SCALE GENOMIC DNA]</scope>
    <source>
        <strain evidence="6 7">CBS 123904</strain>
    </source>
</reference>
<evidence type="ECO:0000256" key="4">
    <source>
        <dbReference type="ARBA" id="ARBA00023136"/>
    </source>
</evidence>
<dbReference type="PANTHER" id="PTHR42723:SF1">
    <property type="entry name" value="CHLOROPHYLL SYNTHASE, CHLOROPLASTIC"/>
    <property type="match status" value="1"/>
</dbReference>
<dbReference type="Gene3D" id="1.10.357.140">
    <property type="entry name" value="UbiA prenyltransferase"/>
    <property type="match status" value="1"/>
</dbReference>
<comment type="subcellular location">
    <subcellularLocation>
        <location evidence="1">Membrane</location>
        <topology evidence="1">Multi-pass membrane protein</topology>
    </subcellularLocation>
</comment>
<evidence type="ECO:0000256" key="1">
    <source>
        <dbReference type="ARBA" id="ARBA00004141"/>
    </source>
</evidence>
<evidence type="ECO:0000256" key="3">
    <source>
        <dbReference type="ARBA" id="ARBA00022989"/>
    </source>
</evidence>
<gene>
    <name evidence="6" type="ORF">BJY01DRAFT_222197</name>
</gene>
<evidence type="ECO:0000313" key="6">
    <source>
        <dbReference type="EMBL" id="KAL2836315.1"/>
    </source>
</evidence>
<keyword evidence="3 5" id="KW-1133">Transmembrane helix</keyword>
<keyword evidence="4 5" id="KW-0472">Membrane</keyword>
<name>A0ABR4J8K0_9EURO</name>
<evidence type="ECO:0000313" key="7">
    <source>
        <dbReference type="Proteomes" id="UP001610446"/>
    </source>
</evidence>
<sequence length="223" mass="25089">MALRVALRYEYELFMGFSWRDWSASIIPSCLFALGALKDLPYLVAMCNYLLVVLWVLLYTYAFTLFTQSMSPEEDNINKPDRPIPSGKVSIDSALKRCMISWAAFFTIPAFHTHIFPEAITWALLTCFLGATEAGGHWIGKNIIGMSIGSWTLLSPSRKLMGLQEAQNSWHIIAVSLWAGLISQFQDFRDQEGDRKVGRTTLPICFGDCTARYIVAFTITPLA</sequence>
<dbReference type="InterPro" id="IPR000537">
    <property type="entry name" value="UbiA_prenyltransferase"/>
</dbReference>
<dbReference type="Proteomes" id="UP001610446">
    <property type="component" value="Unassembled WGS sequence"/>
</dbReference>
<protein>
    <recommendedName>
        <fullName evidence="8">UbiA prenyltransferase family-domain-containing protein</fullName>
    </recommendedName>
</protein>